<organism evidence="2">
    <name type="scientific">Eucalyptus grandis</name>
    <name type="common">Flooded gum</name>
    <dbReference type="NCBI Taxonomy" id="71139"/>
    <lineage>
        <taxon>Eukaryota</taxon>
        <taxon>Viridiplantae</taxon>
        <taxon>Streptophyta</taxon>
        <taxon>Embryophyta</taxon>
        <taxon>Tracheophyta</taxon>
        <taxon>Spermatophyta</taxon>
        <taxon>Magnoliopsida</taxon>
        <taxon>eudicotyledons</taxon>
        <taxon>Gunneridae</taxon>
        <taxon>Pentapetalae</taxon>
        <taxon>rosids</taxon>
        <taxon>malvids</taxon>
        <taxon>Myrtales</taxon>
        <taxon>Myrtaceae</taxon>
        <taxon>Myrtoideae</taxon>
        <taxon>Eucalypteae</taxon>
        <taxon>Eucalyptus</taxon>
    </lineage>
</organism>
<evidence type="ECO:0000313" key="2">
    <source>
        <dbReference type="EMBL" id="KCW57836.1"/>
    </source>
</evidence>
<name>A0A059AW07_EUCGR</name>
<dbReference type="InParanoid" id="A0A059AW07"/>
<reference evidence="2" key="1">
    <citation type="submission" date="2013-07" db="EMBL/GenBank/DDBJ databases">
        <title>The genome of Eucalyptus grandis.</title>
        <authorList>
            <person name="Schmutz J."/>
            <person name="Hayes R."/>
            <person name="Myburg A."/>
            <person name="Tuskan G."/>
            <person name="Grattapaglia D."/>
            <person name="Rokhsar D.S."/>
        </authorList>
    </citation>
    <scope>NUCLEOTIDE SEQUENCE</scope>
    <source>
        <tissue evidence="2">Leaf extractions</tissue>
    </source>
</reference>
<feature type="compositionally biased region" description="Basic and acidic residues" evidence="1">
    <location>
        <begin position="72"/>
        <end position="118"/>
    </location>
</feature>
<feature type="compositionally biased region" description="Low complexity" evidence="1">
    <location>
        <begin position="136"/>
        <end position="152"/>
    </location>
</feature>
<feature type="compositionally biased region" description="Basic residues" evidence="1">
    <location>
        <begin position="218"/>
        <end position="230"/>
    </location>
</feature>
<feature type="compositionally biased region" description="Basic residues" evidence="1">
    <location>
        <begin position="20"/>
        <end position="42"/>
    </location>
</feature>
<protein>
    <submittedName>
        <fullName evidence="2">Uncharacterized protein</fullName>
    </submittedName>
</protein>
<evidence type="ECO:0000256" key="1">
    <source>
        <dbReference type="SAM" id="MobiDB-lite"/>
    </source>
</evidence>
<dbReference type="EMBL" id="KK198760">
    <property type="protein sequence ID" value="KCW57836.1"/>
    <property type="molecule type" value="Genomic_DNA"/>
</dbReference>
<dbReference type="Gramene" id="KCW57836">
    <property type="protein sequence ID" value="KCW57836"/>
    <property type="gene ID" value="EUGRSUZ_H00589"/>
</dbReference>
<sequence>MALRSLQLAFLALSDLHRRRRGHAARPVRQRHHDRPRPRRPRLPTLAVLLHRRLPAAVVRGCASFLHGSASADHEHDAPGRHAPAAERRVRRCGARDEGEVRGAGRPGERDDLRDGGRLHLLRPAQLRGRRGLPHRAGPVPRGGRPAEPPGGVHAGDDGGRAGSGGDQRWWARGGDGPDQPRPRQDPGGDQERAGRRAQPVPAVLAPPGWAPLPRPQPRPRGRRTGRRWRERGSVGWGRIGVLGRDRRVWARAHPDRRWPRPMMGADGDSLSL</sequence>
<proteinExistence type="predicted"/>
<gene>
    <name evidence="2" type="ORF">EUGRSUZ_H00589</name>
</gene>
<dbReference type="AlphaFoldDB" id="A0A059AW07"/>
<feature type="region of interest" description="Disordered" evidence="1">
    <location>
        <begin position="20"/>
        <end position="43"/>
    </location>
</feature>
<feature type="compositionally biased region" description="Basic and acidic residues" evidence="1">
    <location>
        <begin position="179"/>
        <end position="195"/>
    </location>
</feature>
<feature type="region of interest" description="Disordered" evidence="1">
    <location>
        <begin position="70"/>
        <end position="230"/>
    </location>
</feature>
<accession>A0A059AW07</accession>